<sequence>MAQKTGYLAEKLKLFHLSDKRQWTCPYHYHDFDKITLFFRGHVSYDVEGTAYDLQPFDIVVIPAGRIHRPIIYGDAVYERIIAYISPSYLQGYERRGCPAGQIFTRENAPILRQPQEADNLYNVSCRLRRAWADMGPESPLLQETLFTEFMIHLTRALQKDKLHVVQKGHQNEKIRRILAYIEENLSGDLSISSLAAAFFMSPDYLMHLFKAETGMTAASYITTKRLQKARHLMQEGRALTEICYDCGFTNYSTFYRAWKNHYHTSPKEGSRAFPDSFDE</sequence>
<keyword evidence="1" id="KW-0805">Transcription regulation</keyword>
<dbReference type="Pfam" id="PF12833">
    <property type="entry name" value="HTH_18"/>
    <property type="match status" value="1"/>
</dbReference>
<evidence type="ECO:0000256" key="1">
    <source>
        <dbReference type="ARBA" id="ARBA00023015"/>
    </source>
</evidence>
<dbReference type="InterPro" id="IPR003313">
    <property type="entry name" value="AraC-bd"/>
</dbReference>
<evidence type="ECO:0000313" key="6">
    <source>
        <dbReference type="Proteomes" id="UP000238358"/>
    </source>
</evidence>
<protein>
    <submittedName>
        <fullName evidence="5">AraC family transcriptional regulator</fullName>
    </submittedName>
</protein>
<name>A0A2S0M6C6_MEGEL</name>
<dbReference type="InterPro" id="IPR014710">
    <property type="entry name" value="RmlC-like_jellyroll"/>
</dbReference>
<dbReference type="Pfam" id="PF02311">
    <property type="entry name" value="AraC_binding"/>
    <property type="match status" value="1"/>
</dbReference>
<proteinExistence type="predicted"/>
<evidence type="ECO:0000313" key="5">
    <source>
        <dbReference type="EMBL" id="AVO26991.1"/>
    </source>
</evidence>
<dbReference type="SMART" id="SM00342">
    <property type="entry name" value="HTH_ARAC"/>
    <property type="match status" value="1"/>
</dbReference>
<dbReference type="PANTHER" id="PTHR43280:SF34">
    <property type="entry name" value="ARAC-FAMILY TRANSCRIPTIONAL REGULATOR"/>
    <property type="match status" value="1"/>
</dbReference>
<dbReference type="Gene3D" id="2.60.120.10">
    <property type="entry name" value="Jelly Rolls"/>
    <property type="match status" value="1"/>
</dbReference>
<organism evidence="5 6">
    <name type="scientific">Megasphaera elsdenii</name>
    <dbReference type="NCBI Taxonomy" id="907"/>
    <lineage>
        <taxon>Bacteria</taxon>
        <taxon>Bacillati</taxon>
        <taxon>Bacillota</taxon>
        <taxon>Negativicutes</taxon>
        <taxon>Veillonellales</taxon>
        <taxon>Veillonellaceae</taxon>
        <taxon>Megasphaera</taxon>
    </lineage>
</organism>
<dbReference type="GeneID" id="97491435"/>
<reference evidence="5 6" key="1">
    <citation type="journal article" date="2018" name="Genome Announc.">
        <title>Complete genomes of two Megasphaera elsdenii strains, NCIMB 702410 and ATCC 25940.</title>
        <authorList>
            <person name="Hatmaker E.A."/>
            <person name="O'Dell K."/>
            <person name="Riley L.A."/>
            <person name="Klingeman D.M."/>
            <person name="Guss A.M."/>
        </authorList>
    </citation>
    <scope>NUCLEOTIDE SEQUENCE [LARGE SCALE GENOMIC DNA]</scope>
    <source>
        <strain evidence="5 6">NCIMB702410</strain>
    </source>
</reference>
<accession>A0A2S0M6C6</accession>
<gene>
    <name evidence="5" type="ORF">C6Y28_04885</name>
</gene>
<dbReference type="InterPro" id="IPR037923">
    <property type="entry name" value="HTH-like"/>
</dbReference>
<dbReference type="GO" id="GO:0003700">
    <property type="term" value="F:DNA-binding transcription factor activity"/>
    <property type="evidence" value="ECO:0007669"/>
    <property type="project" value="InterPro"/>
</dbReference>
<dbReference type="RefSeq" id="WP_014015456.1">
    <property type="nucleotide sequence ID" value="NZ_AP031433.1"/>
</dbReference>
<dbReference type="InterPro" id="IPR018060">
    <property type="entry name" value="HTH_AraC"/>
</dbReference>
<evidence type="ECO:0000256" key="3">
    <source>
        <dbReference type="ARBA" id="ARBA00023163"/>
    </source>
</evidence>
<dbReference type="SUPFAM" id="SSF46689">
    <property type="entry name" value="Homeodomain-like"/>
    <property type="match status" value="2"/>
</dbReference>
<dbReference type="InterPro" id="IPR009057">
    <property type="entry name" value="Homeodomain-like_sf"/>
</dbReference>
<dbReference type="PANTHER" id="PTHR43280">
    <property type="entry name" value="ARAC-FAMILY TRANSCRIPTIONAL REGULATOR"/>
    <property type="match status" value="1"/>
</dbReference>
<dbReference type="PROSITE" id="PS01124">
    <property type="entry name" value="HTH_ARAC_FAMILY_2"/>
    <property type="match status" value="1"/>
</dbReference>
<keyword evidence="3" id="KW-0804">Transcription</keyword>
<dbReference type="SUPFAM" id="SSF51215">
    <property type="entry name" value="Regulatory protein AraC"/>
    <property type="match status" value="1"/>
</dbReference>
<keyword evidence="2" id="KW-0238">DNA-binding</keyword>
<dbReference type="AlphaFoldDB" id="A0A2S0M6C6"/>
<dbReference type="OrthoDB" id="9774814at2"/>
<dbReference type="Gene3D" id="1.10.10.60">
    <property type="entry name" value="Homeodomain-like"/>
    <property type="match status" value="2"/>
</dbReference>
<dbReference type="EMBL" id="CP027569">
    <property type="protein sequence ID" value="AVO26991.1"/>
    <property type="molecule type" value="Genomic_DNA"/>
</dbReference>
<dbReference type="GO" id="GO:0043565">
    <property type="term" value="F:sequence-specific DNA binding"/>
    <property type="evidence" value="ECO:0007669"/>
    <property type="project" value="InterPro"/>
</dbReference>
<evidence type="ECO:0000256" key="2">
    <source>
        <dbReference type="ARBA" id="ARBA00023125"/>
    </source>
</evidence>
<dbReference type="Proteomes" id="UP000238358">
    <property type="component" value="Chromosome"/>
</dbReference>
<feature type="domain" description="HTH araC/xylS-type" evidence="4">
    <location>
        <begin position="176"/>
        <end position="273"/>
    </location>
</feature>
<evidence type="ECO:0000259" key="4">
    <source>
        <dbReference type="PROSITE" id="PS01124"/>
    </source>
</evidence>